<protein>
    <submittedName>
        <fullName evidence="2">Uncharacterized protein</fullName>
    </submittedName>
</protein>
<name>A0AAV6VCI0_9ARAC</name>
<evidence type="ECO:0000313" key="3">
    <source>
        <dbReference type="Proteomes" id="UP000827092"/>
    </source>
</evidence>
<keyword evidence="1" id="KW-0812">Transmembrane</keyword>
<keyword evidence="1" id="KW-1133">Transmembrane helix</keyword>
<keyword evidence="1" id="KW-0472">Membrane</keyword>
<dbReference type="EMBL" id="JAFNEN010000106">
    <property type="protein sequence ID" value="KAG8194227.1"/>
    <property type="molecule type" value="Genomic_DNA"/>
</dbReference>
<accession>A0AAV6VCI0</accession>
<evidence type="ECO:0000313" key="2">
    <source>
        <dbReference type="EMBL" id="KAG8194227.1"/>
    </source>
</evidence>
<dbReference type="Proteomes" id="UP000827092">
    <property type="component" value="Unassembled WGS sequence"/>
</dbReference>
<keyword evidence="3" id="KW-1185">Reference proteome</keyword>
<gene>
    <name evidence="2" type="ORF">JTE90_024558</name>
</gene>
<feature type="transmembrane region" description="Helical" evidence="1">
    <location>
        <begin position="121"/>
        <end position="142"/>
    </location>
</feature>
<proteinExistence type="predicted"/>
<dbReference type="AlphaFoldDB" id="A0AAV6VCI0"/>
<comment type="caution">
    <text evidence="2">The sequence shown here is derived from an EMBL/GenBank/DDBJ whole genome shotgun (WGS) entry which is preliminary data.</text>
</comment>
<organism evidence="2 3">
    <name type="scientific">Oedothorax gibbosus</name>
    <dbReference type="NCBI Taxonomy" id="931172"/>
    <lineage>
        <taxon>Eukaryota</taxon>
        <taxon>Metazoa</taxon>
        <taxon>Ecdysozoa</taxon>
        <taxon>Arthropoda</taxon>
        <taxon>Chelicerata</taxon>
        <taxon>Arachnida</taxon>
        <taxon>Araneae</taxon>
        <taxon>Araneomorphae</taxon>
        <taxon>Entelegynae</taxon>
        <taxon>Araneoidea</taxon>
        <taxon>Linyphiidae</taxon>
        <taxon>Erigoninae</taxon>
        <taxon>Oedothorax</taxon>
    </lineage>
</organism>
<evidence type="ECO:0000256" key="1">
    <source>
        <dbReference type="SAM" id="Phobius"/>
    </source>
</evidence>
<reference evidence="2 3" key="1">
    <citation type="journal article" date="2022" name="Nat. Ecol. Evol.">
        <title>A masculinizing supergene underlies an exaggerated male reproductive morph in a spider.</title>
        <authorList>
            <person name="Hendrickx F."/>
            <person name="De Corte Z."/>
            <person name="Sonet G."/>
            <person name="Van Belleghem S.M."/>
            <person name="Kostlbacher S."/>
            <person name="Vangestel C."/>
        </authorList>
    </citation>
    <scope>NUCLEOTIDE SEQUENCE [LARGE SCALE GENOMIC DNA]</scope>
    <source>
        <strain evidence="2">W744_W776</strain>
    </source>
</reference>
<sequence>MCFETSYSYPSKITNFEFKHEETFALSDADGQDYDYDAAADDADLPHVRKRRSAQWAPDYDLYSRWAEEYYEDESLDKSAGAAEKPKEDLLDRLMSRNRTEEELQSEREWHMKKKDRIMKAVLYGCWALGVLILTCVFRVYLKRLLGICGCDFCDVFRFRRKMRRVVGNFTPGVYVHENGEKEYYPPTEEEIKALKDMRKLLFSLH</sequence>